<organism evidence="1 2">
    <name type="scientific">Lactuca saligna</name>
    <name type="common">Willowleaf lettuce</name>
    <dbReference type="NCBI Taxonomy" id="75948"/>
    <lineage>
        <taxon>Eukaryota</taxon>
        <taxon>Viridiplantae</taxon>
        <taxon>Streptophyta</taxon>
        <taxon>Embryophyta</taxon>
        <taxon>Tracheophyta</taxon>
        <taxon>Spermatophyta</taxon>
        <taxon>Magnoliopsida</taxon>
        <taxon>eudicotyledons</taxon>
        <taxon>Gunneridae</taxon>
        <taxon>Pentapetalae</taxon>
        <taxon>asterids</taxon>
        <taxon>campanulids</taxon>
        <taxon>Asterales</taxon>
        <taxon>Asteraceae</taxon>
        <taxon>Cichorioideae</taxon>
        <taxon>Cichorieae</taxon>
        <taxon>Lactucinae</taxon>
        <taxon>Lactuca</taxon>
    </lineage>
</organism>
<reference evidence="1" key="1">
    <citation type="submission" date="2023-04" db="EMBL/GenBank/DDBJ databases">
        <authorList>
            <person name="Vijverberg K."/>
            <person name="Xiong W."/>
            <person name="Schranz E."/>
        </authorList>
    </citation>
    <scope>NUCLEOTIDE SEQUENCE</scope>
</reference>
<protein>
    <submittedName>
        <fullName evidence="1">Uncharacterized protein</fullName>
    </submittedName>
</protein>
<dbReference type="Proteomes" id="UP001177003">
    <property type="component" value="Chromosome 8"/>
</dbReference>
<dbReference type="GO" id="GO:0005975">
    <property type="term" value="P:carbohydrate metabolic process"/>
    <property type="evidence" value="ECO:0007669"/>
    <property type="project" value="InterPro"/>
</dbReference>
<dbReference type="EMBL" id="OX465084">
    <property type="protein sequence ID" value="CAI9297797.1"/>
    <property type="molecule type" value="Genomic_DNA"/>
</dbReference>
<proteinExistence type="predicted"/>
<gene>
    <name evidence="1" type="ORF">LSALG_LOCUS36588</name>
</gene>
<evidence type="ECO:0000313" key="2">
    <source>
        <dbReference type="Proteomes" id="UP001177003"/>
    </source>
</evidence>
<accession>A0AA35ZTX0</accession>
<dbReference type="AlphaFoldDB" id="A0AA35ZTX0"/>
<dbReference type="PANTHER" id="PTHR46975:SF2">
    <property type="entry name" value="PROTEIN SWEETIE"/>
    <property type="match status" value="1"/>
</dbReference>
<keyword evidence="2" id="KW-1185">Reference proteome</keyword>
<sequence>MVVVVLLDQLSGAFLFQHFRPGIFKMLVLLFLRSRLLILLFSRSHQHLLDSRSLYSSLVRSESAMTFRALDEIDTTCVGGLVNYGITTLKALRENVSFGKRNNLKVELDSLSGQATILAALASVSPKLPLGYPARFPRTMFDVARKILTESSQNTVFATVEKQVGWLLLLSLRAALEATKSTLIQDSIKLLLDFRVGFDQELGLILKLRYMMIGWIHEGFQSFFRQLNDKLLKHEGAPL</sequence>
<name>A0AA35ZTX0_LACSI</name>
<dbReference type="InterPro" id="IPR044218">
    <property type="entry name" value="SWEETIE"/>
</dbReference>
<dbReference type="PANTHER" id="PTHR46975">
    <property type="entry name" value="PROTEIN SWEETIE"/>
    <property type="match status" value="1"/>
</dbReference>
<evidence type="ECO:0000313" key="1">
    <source>
        <dbReference type="EMBL" id="CAI9297797.1"/>
    </source>
</evidence>